<evidence type="ECO:0000259" key="1">
    <source>
        <dbReference type="Pfam" id="PF18701"/>
    </source>
</evidence>
<sequence length="694" mass="80177">MSEGCFNLRIFESNVASKSVDKHSGETFILGIIWDLDNDVLKCCTNFDSLTCEVKITKRLVLSTVQKVFDPIGMLAPSTLLPKLLLQEIWKMKKAWDQELPQNIVNKFMKWFNEIQILKDVTVPRCMKIDIFTDLHVFVDASKGSYAGCVFARSIVDSRVSVILVRAKSRVAPLKLLSIPRLELMACCARLVNSILKALNMPDLKVTLWSDSTTALWWIKEYGNWSVFVANRVKEIRQLTQIQSWKYVPGNMNIADLLSRGCSPRQMLNSRWWEGPSWLKQNSEYWPDGEISCEPQEVNVERKKTKNANVDLANDAPPLIICNVSDYDKMIRVFAWILRFVNNCRKDYNKCKEHELSVAEIENSEKQLIRLSKTYYLPDVESLKFVTFIDNDNILRVKSKITERNDESSFLYPILLPDKCEFTKLLIRSVHKKNCHAGIQIMQSLIRESEIIVTSGPSPLPPDRVNDCAIFEVEGIDLAGPLFLKTGEKELIPLTPAMFLIENRCSDTTDNDELNSRDLRKRMKYRIKLLSDLRQRFRKEYLSELIQKQNDNRVREPRIGEMVLIGNDNKKCLFWPIAKIIELIPGRDGEIRTVRLKTQHGTVIRPVQRIFPLEVQVIANSDKELKEESISVKSTAPEKVLNTNDAIVKKYTSSGRLVKEPKRLDLLNYNCYRFETLPKSQRREYVVNKNDLCE</sequence>
<dbReference type="InterPro" id="IPR040676">
    <property type="entry name" value="DUF5641"/>
</dbReference>
<name>A0A8X6W262_TRICX</name>
<reference evidence="2" key="1">
    <citation type="submission" date="2020-08" db="EMBL/GenBank/DDBJ databases">
        <title>Multicomponent nature underlies the extraordinary mechanical properties of spider dragline silk.</title>
        <authorList>
            <person name="Kono N."/>
            <person name="Nakamura H."/>
            <person name="Mori M."/>
            <person name="Yoshida Y."/>
            <person name="Ohtoshi R."/>
            <person name="Malay A.D."/>
            <person name="Moran D.A.P."/>
            <person name="Tomita M."/>
            <person name="Numata K."/>
            <person name="Arakawa K."/>
        </authorList>
    </citation>
    <scope>NUCLEOTIDE SEQUENCE</scope>
</reference>
<proteinExistence type="predicted"/>
<protein>
    <submittedName>
        <fullName evidence="2">Integrase catalytic domain-containing protein</fullName>
    </submittedName>
</protein>
<dbReference type="AlphaFoldDB" id="A0A8X6W262"/>
<gene>
    <name evidence="2" type="primary">AVEN_151829_1</name>
    <name evidence="2" type="ORF">TNCV_2877881</name>
</gene>
<dbReference type="InterPro" id="IPR044730">
    <property type="entry name" value="RNase_H-like_dom_plant"/>
</dbReference>
<dbReference type="Pfam" id="PF18701">
    <property type="entry name" value="DUF5641"/>
    <property type="match status" value="1"/>
</dbReference>
<feature type="domain" description="DUF5641" evidence="1">
    <location>
        <begin position="528"/>
        <end position="613"/>
    </location>
</feature>
<dbReference type="PANTHER" id="PTHR47331">
    <property type="entry name" value="PHD-TYPE DOMAIN-CONTAINING PROTEIN"/>
    <property type="match status" value="1"/>
</dbReference>
<dbReference type="InterPro" id="IPR008042">
    <property type="entry name" value="Retrotrans_Pao"/>
</dbReference>
<accession>A0A8X6W262</accession>
<dbReference type="CDD" id="cd06222">
    <property type="entry name" value="RNase_H_like"/>
    <property type="match status" value="1"/>
</dbReference>
<organism evidence="2 3">
    <name type="scientific">Trichonephila clavipes</name>
    <name type="common">Golden silk orbweaver</name>
    <name type="synonym">Nephila clavipes</name>
    <dbReference type="NCBI Taxonomy" id="2585209"/>
    <lineage>
        <taxon>Eukaryota</taxon>
        <taxon>Metazoa</taxon>
        <taxon>Ecdysozoa</taxon>
        <taxon>Arthropoda</taxon>
        <taxon>Chelicerata</taxon>
        <taxon>Arachnida</taxon>
        <taxon>Araneae</taxon>
        <taxon>Araneomorphae</taxon>
        <taxon>Entelegynae</taxon>
        <taxon>Araneoidea</taxon>
        <taxon>Nephilidae</taxon>
        <taxon>Trichonephila</taxon>
    </lineage>
</organism>
<dbReference type="Proteomes" id="UP000887159">
    <property type="component" value="Unassembled WGS sequence"/>
</dbReference>
<comment type="caution">
    <text evidence="2">The sequence shown here is derived from an EMBL/GenBank/DDBJ whole genome shotgun (WGS) entry which is preliminary data.</text>
</comment>
<evidence type="ECO:0000313" key="3">
    <source>
        <dbReference type="Proteomes" id="UP000887159"/>
    </source>
</evidence>
<dbReference type="EMBL" id="BMAU01021376">
    <property type="protein sequence ID" value="GFY26456.1"/>
    <property type="molecule type" value="Genomic_DNA"/>
</dbReference>
<dbReference type="Pfam" id="PF05380">
    <property type="entry name" value="Peptidase_A17"/>
    <property type="match status" value="1"/>
</dbReference>
<keyword evidence="3" id="KW-1185">Reference proteome</keyword>
<evidence type="ECO:0000313" key="2">
    <source>
        <dbReference type="EMBL" id="GFY26456.1"/>
    </source>
</evidence>